<dbReference type="PANTHER" id="PTHR15454:SF56">
    <property type="entry name" value="PROTEIN PHOSPHATASE 1 REGULATORY SUBUNIT 7-RELATED"/>
    <property type="match status" value="1"/>
</dbReference>
<evidence type="ECO:0000256" key="1">
    <source>
        <dbReference type="ARBA" id="ARBA00022614"/>
    </source>
</evidence>
<accession>G0UVT3</accession>
<sequence length="637" mass="68774">MYTVAPAPGGPTQHLHVSGRNKNIKDIDLGTVFFTQEDKETLALITSFDLSYNCIERLVHLDALVSLTQLDASYNCISMIGVLPTTITRLDISHNKLATLEGVSALGNLRELDVRGNKLTTFKELSSSHTLQVLRADGNRITSTEGLEGMTSLRVLSLDSNLIDNLNELIFISSTRSLKTFSARFNPVAGIAGYKRFVIQLLPSLTSLDGIPIMRDITEDSTQGRDNYDSSEDLLTPVAQSLPLPTPYPRSSALGTVVTSAADGSSCGAGFIPKVGVQEKECVRKKNRSLESSSKGATAAVKSKINGKRATAVRRVGPASSDLSTTDVASSDASFLLNQDAWDEGATCLSAPKGSKGQRQRLKPSSPKARPRSRSHSSYASINASKAPNLFNFRRMGSVSSATAKPSHTLERQLHVSNVLVEELRKENEYLLSCKNSVEAELDKARKTISLQLTKINELKQKCSAAEGCAASSKKQLDRAKLDATLKQRRKRDAVEAANLEQERLRAGYEVQIADLKLQLKEVKMQLRKAVASSSSQSQHALGVPVTRSVDDDNPCKQIRVALGDGTGSPLEECNNLSLVVSSVDTTDSVSRHSSTKNMHDTIESVNNITSSAGTAGSKLSEDLTLERLPGPVSYTA</sequence>
<dbReference type="SMART" id="SM00369">
    <property type="entry name" value="LRR_TYP"/>
    <property type="match status" value="3"/>
</dbReference>
<name>G0UVT3_TRYCI</name>
<gene>
    <name evidence="5" type="ORF">TCIL3000_10_2600</name>
</gene>
<evidence type="ECO:0000256" key="2">
    <source>
        <dbReference type="ARBA" id="ARBA00022737"/>
    </source>
</evidence>
<dbReference type="EMBL" id="HE575323">
    <property type="protein sequence ID" value="CCC93499.1"/>
    <property type="molecule type" value="Genomic_DNA"/>
</dbReference>
<keyword evidence="1" id="KW-0433">Leucine-rich repeat</keyword>
<dbReference type="AlphaFoldDB" id="G0UVT3"/>
<proteinExistence type="predicted"/>
<feature type="region of interest" description="Disordered" evidence="4">
    <location>
        <begin position="286"/>
        <end position="326"/>
    </location>
</feature>
<dbReference type="PANTHER" id="PTHR15454">
    <property type="entry name" value="NISCHARIN RELATED"/>
    <property type="match status" value="1"/>
</dbReference>
<evidence type="ECO:0000256" key="3">
    <source>
        <dbReference type="SAM" id="Coils"/>
    </source>
</evidence>
<dbReference type="PROSITE" id="PS51450">
    <property type="entry name" value="LRR"/>
    <property type="match status" value="2"/>
</dbReference>
<dbReference type="SMART" id="SM00365">
    <property type="entry name" value="LRR_SD22"/>
    <property type="match status" value="4"/>
</dbReference>
<evidence type="ECO:0000313" key="5">
    <source>
        <dbReference type="EMBL" id="CCC93499.1"/>
    </source>
</evidence>
<organism evidence="5">
    <name type="scientific">Trypanosoma congolense (strain IL3000)</name>
    <dbReference type="NCBI Taxonomy" id="1068625"/>
    <lineage>
        <taxon>Eukaryota</taxon>
        <taxon>Discoba</taxon>
        <taxon>Euglenozoa</taxon>
        <taxon>Kinetoplastea</taxon>
        <taxon>Metakinetoplastina</taxon>
        <taxon>Trypanosomatida</taxon>
        <taxon>Trypanosomatidae</taxon>
        <taxon>Trypanosoma</taxon>
        <taxon>Nannomonas</taxon>
    </lineage>
</organism>
<dbReference type="VEuPathDB" id="TriTrypDB:TcIL3000_10_2600"/>
<dbReference type="InterPro" id="IPR032675">
    <property type="entry name" value="LRR_dom_sf"/>
</dbReference>
<dbReference type="InterPro" id="IPR001611">
    <property type="entry name" value="Leu-rich_rpt"/>
</dbReference>
<keyword evidence="3" id="KW-0175">Coiled coil</keyword>
<dbReference type="GO" id="GO:0005737">
    <property type="term" value="C:cytoplasm"/>
    <property type="evidence" value="ECO:0007669"/>
    <property type="project" value="TreeGrafter"/>
</dbReference>
<feature type="coiled-coil region" evidence="3">
    <location>
        <begin position="506"/>
        <end position="533"/>
    </location>
</feature>
<feature type="region of interest" description="Disordered" evidence="4">
    <location>
        <begin position="347"/>
        <end position="381"/>
    </location>
</feature>
<dbReference type="InterPro" id="IPR025875">
    <property type="entry name" value="Leu-rich_rpt_4"/>
</dbReference>
<protein>
    <submittedName>
        <fullName evidence="5">Putative leucine-rich repeat protein (LRRP)</fullName>
    </submittedName>
</protein>
<dbReference type="InterPro" id="IPR003591">
    <property type="entry name" value="Leu-rich_rpt_typical-subtyp"/>
</dbReference>
<evidence type="ECO:0000256" key="4">
    <source>
        <dbReference type="SAM" id="MobiDB-lite"/>
    </source>
</evidence>
<dbReference type="Gene3D" id="3.80.10.10">
    <property type="entry name" value="Ribonuclease Inhibitor"/>
    <property type="match status" value="2"/>
</dbReference>
<dbReference type="Pfam" id="PF12799">
    <property type="entry name" value="LRR_4"/>
    <property type="match status" value="1"/>
</dbReference>
<keyword evidence="2" id="KW-0677">Repeat</keyword>
<reference evidence="5" key="1">
    <citation type="journal article" date="2012" name="Proc. Natl. Acad. Sci. U.S.A.">
        <title>Antigenic diversity is generated by distinct evolutionary mechanisms in African trypanosome species.</title>
        <authorList>
            <person name="Jackson A.P."/>
            <person name="Berry A."/>
            <person name="Aslett M."/>
            <person name="Allison H.C."/>
            <person name="Burton P."/>
            <person name="Vavrova-Anderson J."/>
            <person name="Brown R."/>
            <person name="Browne H."/>
            <person name="Corton N."/>
            <person name="Hauser H."/>
            <person name="Gamble J."/>
            <person name="Gilderthorp R."/>
            <person name="Marcello L."/>
            <person name="McQuillan J."/>
            <person name="Otto T.D."/>
            <person name="Quail M.A."/>
            <person name="Sanders M.J."/>
            <person name="van Tonder A."/>
            <person name="Ginger M.L."/>
            <person name="Field M.C."/>
            <person name="Barry J.D."/>
            <person name="Hertz-Fowler C."/>
            <person name="Berriman M."/>
        </authorList>
    </citation>
    <scope>NUCLEOTIDE SEQUENCE</scope>
    <source>
        <strain evidence="5">IL3000</strain>
    </source>
</reference>
<dbReference type="SUPFAM" id="SSF52075">
    <property type="entry name" value="Outer arm dynein light chain 1"/>
    <property type="match status" value="1"/>
</dbReference>